<comment type="caution">
    <text evidence="2">The sequence shown here is derived from an EMBL/GenBank/DDBJ whole genome shotgun (WGS) entry which is preliminary data.</text>
</comment>
<dbReference type="PROSITE" id="PS51318">
    <property type="entry name" value="TAT"/>
    <property type="match status" value="1"/>
</dbReference>
<feature type="domain" description="Imm-5-like" evidence="1">
    <location>
        <begin position="7"/>
        <end position="133"/>
    </location>
</feature>
<dbReference type="AlphaFoldDB" id="A0A0F0KZ78"/>
<dbReference type="PATRIC" id="fig|82380.10.peg.515"/>
<name>A0A0F0KZ78_9MICO</name>
<protein>
    <recommendedName>
        <fullName evidence="1">Imm-5-like domain-containing protein</fullName>
    </recommendedName>
</protein>
<evidence type="ECO:0000313" key="2">
    <source>
        <dbReference type="EMBL" id="KJL25724.1"/>
    </source>
</evidence>
<dbReference type="RefSeq" id="WP_045262508.1">
    <property type="nucleotide sequence ID" value="NZ_JYIV01000015.1"/>
</dbReference>
<dbReference type="EMBL" id="JYIV01000015">
    <property type="protein sequence ID" value="KJL25724.1"/>
    <property type="molecule type" value="Genomic_DNA"/>
</dbReference>
<reference evidence="2 3" key="1">
    <citation type="submission" date="2015-02" db="EMBL/GenBank/DDBJ databases">
        <title>Draft genome sequences of ten Microbacterium spp. with emphasis on heavy metal contaminated environments.</title>
        <authorList>
            <person name="Corretto E."/>
        </authorList>
    </citation>
    <scope>NUCLEOTIDE SEQUENCE [LARGE SCALE GENOMIC DNA]</scope>
    <source>
        <strain evidence="2 3">BEL163</strain>
    </source>
</reference>
<gene>
    <name evidence="2" type="ORF">RN51_00518</name>
</gene>
<evidence type="ECO:0000313" key="3">
    <source>
        <dbReference type="Proteomes" id="UP000033725"/>
    </source>
</evidence>
<proteinExistence type="predicted"/>
<sequence length="192" mass="19862">MSTPQGMTETDRRIVAVWAADCAERVLPLFEREAPDDDRARDAIARTRAFARGELTAAGEIRRRFLAGRAAHAAATPVGKAAARSAAQAAGVAHMGAHALGAAAYAAWAVELAHPEAPDARAAEMRWQLAHLSPEAAAALCTLPPLGTDPAGPLGPGLLSSGPLGEVIREIQAHLSSAVEEVPLSNRATGCI</sequence>
<dbReference type="Proteomes" id="UP000033725">
    <property type="component" value="Unassembled WGS sequence"/>
</dbReference>
<dbReference type="InterPro" id="IPR006311">
    <property type="entry name" value="TAT_signal"/>
</dbReference>
<evidence type="ECO:0000259" key="1">
    <source>
        <dbReference type="Pfam" id="PF21805"/>
    </source>
</evidence>
<dbReference type="Pfam" id="PF21805">
    <property type="entry name" value="Imm5_like"/>
    <property type="match status" value="1"/>
</dbReference>
<organism evidence="2 3">
    <name type="scientific">Microbacterium oxydans</name>
    <dbReference type="NCBI Taxonomy" id="82380"/>
    <lineage>
        <taxon>Bacteria</taxon>
        <taxon>Bacillati</taxon>
        <taxon>Actinomycetota</taxon>
        <taxon>Actinomycetes</taxon>
        <taxon>Micrococcales</taxon>
        <taxon>Microbacteriaceae</taxon>
        <taxon>Microbacterium</taxon>
    </lineage>
</organism>
<dbReference type="InterPro" id="IPR048667">
    <property type="entry name" value="Imm5-like"/>
</dbReference>
<accession>A0A0F0KZ78</accession>